<dbReference type="EMBL" id="RFFG01000077">
    <property type="protein sequence ID" value="RMI38900.1"/>
    <property type="molecule type" value="Genomic_DNA"/>
</dbReference>
<sequence length="345" mass="37534">MPTDALPSESVCLESATRTSDLLALDYRYAMRQDLCSNPAPSAPAPSEVLVVNNGSGAPLPQHHQQDGEDFGLAGHNRVLITEAHLQAVADTSDNDPNVQRAACLQSRSWPMNMTQASYRSIRIFNALARLTTAHSETMVANFENPINLSTKKDLRKLGTTMTIPDPSRSLEGILNTSTPYAPRDADDLRSRIAAYEADPPGPAPEPPQEKSPEADDRPFDSQKSQSEPPATSQSSAEFPNSQQRSKRDHRAEASSAGPELALLRAEQAERFTEQQRRKVFRSTSHDGRVTASVDGTGQLLALEIDDSLLHGSESLKIGKKIVEATNAAAVESLKEFTPPDWSNL</sequence>
<feature type="compositionally biased region" description="Polar residues" evidence="1">
    <location>
        <begin position="222"/>
        <end position="244"/>
    </location>
</feature>
<dbReference type="SUPFAM" id="SSF82607">
    <property type="entry name" value="YbaB-like"/>
    <property type="match status" value="1"/>
</dbReference>
<feature type="region of interest" description="Disordered" evidence="1">
    <location>
        <begin position="160"/>
        <end position="292"/>
    </location>
</feature>
<evidence type="ECO:0000313" key="3">
    <source>
        <dbReference type="Proteomes" id="UP000282674"/>
    </source>
</evidence>
<dbReference type="Gene3D" id="3.30.1310.10">
    <property type="entry name" value="Nucleoid-associated protein YbaB-like domain"/>
    <property type="match status" value="1"/>
</dbReference>
<accession>A0A3M2LPU1</accession>
<keyword evidence="3" id="KW-1185">Reference proteome</keyword>
<name>A0A3M2LPU1_9ACTN</name>
<organism evidence="2 3">
    <name type="scientific">Actinomadura harenae</name>
    <dbReference type="NCBI Taxonomy" id="2483351"/>
    <lineage>
        <taxon>Bacteria</taxon>
        <taxon>Bacillati</taxon>
        <taxon>Actinomycetota</taxon>
        <taxon>Actinomycetes</taxon>
        <taxon>Streptosporangiales</taxon>
        <taxon>Thermomonosporaceae</taxon>
        <taxon>Actinomadura</taxon>
    </lineage>
</organism>
<proteinExistence type="predicted"/>
<dbReference type="GO" id="GO:0003677">
    <property type="term" value="F:DNA binding"/>
    <property type="evidence" value="ECO:0007669"/>
    <property type="project" value="InterPro"/>
</dbReference>
<dbReference type="InterPro" id="IPR036894">
    <property type="entry name" value="YbaB-like_sf"/>
</dbReference>
<comment type="caution">
    <text evidence="2">The sequence shown here is derived from an EMBL/GenBank/DDBJ whole genome shotgun (WGS) entry which is preliminary data.</text>
</comment>
<protein>
    <recommendedName>
        <fullName evidence="4">YbaB/EbfC family DNA-binding protein</fullName>
    </recommendedName>
</protein>
<dbReference type="InterPro" id="IPR004401">
    <property type="entry name" value="YbaB/EbfC"/>
</dbReference>
<feature type="compositionally biased region" description="Basic and acidic residues" evidence="1">
    <location>
        <begin position="208"/>
        <end position="221"/>
    </location>
</feature>
<evidence type="ECO:0000313" key="2">
    <source>
        <dbReference type="EMBL" id="RMI38900.1"/>
    </source>
</evidence>
<dbReference type="Proteomes" id="UP000282674">
    <property type="component" value="Unassembled WGS sequence"/>
</dbReference>
<reference evidence="2 3" key="1">
    <citation type="submission" date="2018-10" db="EMBL/GenBank/DDBJ databases">
        <title>Isolation from soil.</title>
        <authorList>
            <person name="Hu J."/>
        </authorList>
    </citation>
    <scope>NUCLEOTIDE SEQUENCE [LARGE SCALE GENOMIC DNA]</scope>
    <source>
        <strain evidence="2 3">NEAU-Ht49</strain>
    </source>
</reference>
<dbReference type="AlphaFoldDB" id="A0A3M2LPU1"/>
<feature type="region of interest" description="Disordered" evidence="1">
    <location>
        <begin position="40"/>
        <end position="71"/>
    </location>
</feature>
<gene>
    <name evidence="2" type="ORF">EBO15_31485</name>
</gene>
<dbReference type="Pfam" id="PF02575">
    <property type="entry name" value="YbaB_DNA_bd"/>
    <property type="match status" value="1"/>
</dbReference>
<feature type="compositionally biased region" description="Basic and acidic residues" evidence="1">
    <location>
        <begin position="267"/>
        <end position="277"/>
    </location>
</feature>
<evidence type="ECO:0008006" key="4">
    <source>
        <dbReference type="Google" id="ProtNLM"/>
    </source>
</evidence>
<evidence type="ECO:0000256" key="1">
    <source>
        <dbReference type="SAM" id="MobiDB-lite"/>
    </source>
</evidence>